<evidence type="ECO:0000313" key="2">
    <source>
        <dbReference type="Proteomes" id="UP000771797"/>
    </source>
</evidence>
<organism evidence="1 2">
    <name type="scientific">Alcanivorax xiamenensis</name>
    <dbReference type="NCBI Taxonomy" id="1177156"/>
    <lineage>
        <taxon>Bacteria</taxon>
        <taxon>Pseudomonadati</taxon>
        <taxon>Pseudomonadota</taxon>
        <taxon>Gammaproteobacteria</taxon>
        <taxon>Oceanospirillales</taxon>
        <taxon>Alcanivoracaceae</taxon>
        <taxon>Alcanivorax</taxon>
    </lineage>
</organism>
<evidence type="ECO:0008006" key="3">
    <source>
        <dbReference type="Google" id="ProtNLM"/>
    </source>
</evidence>
<proteinExistence type="predicted"/>
<dbReference type="Proteomes" id="UP000771797">
    <property type="component" value="Unassembled WGS sequence"/>
</dbReference>
<dbReference type="RefSeq" id="WP_063139977.1">
    <property type="nucleotide sequence ID" value="NZ_AQPF01000075.1"/>
</dbReference>
<dbReference type="GeneID" id="94687558"/>
<gene>
    <name evidence="1" type="ORF">A6D6_04117</name>
</gene>
<keyword evidence="2" id="KW-1185">Reference proteome</keyword>
<reference evidence="1 2" key="1">
    <citation type="submission" date="2012-09" db="EMBL/GenBank/DDBJ databases">
        <title>Genome Sequence of alkane-degrading Bacterium Alcanivorax sp. 6-D-6.</title>
        <authorList>
            <person name="Lai Q."/>
            <person name="Shao Z."/>
        </authorList>
    </citation>
    <scope>NUCLEOTIDE SEQUENCE [LARGE SCALE GENOMIC DNA]</scope>
    <source>
        <strain evidence="1 2">6-D-6</strain>
    </source>
</reference>
<name>A0ABQ6Y2E4_9GAMM</name>
<evidence type="ECO:0000313" key="1">
    <source>
        <dbReference type="EMBL" id="KAF0802204.1"/>
    </source>
</evidence>
<protein>
    <recommendedName>
        <fullName evidence="3">DNA-binding protein</fullName>
    </recommendedName>
</protein>
<dbReference type="EMBL" id="AQPF01000075">
    <property type="protein sequence ID" value="KAF0802204.1"/>
    <property type="molecule type" value="Genomic_DNA"/>
</dbReference>
<comment type="caution">
    <text evidence="1">The sequence shown here is derived from an EMBL/GenBank/DDBJ whole genome shotgun (WGS) entry which is preliminary data.</text>
</comment>
<sequence length="69" mass="8107">MIPELGDAISNRPEWPPMMAWSEFAEWIRQEPDVVRGWVDKGYLPTVKVGRRRMINVVLLVEQLRESEV</sequence>
<accession>A0ABQ6Y2E4</accession>